<dbReference type="EMBL" id="GBXM01042875">
    <property type="protein sequence ID" value="JAH65702.1"/>
    <property type="molecule type" value="Transcribed_RNA"/>
</dbReference>
<reference evidence="1" key="2">
    <citation type="journal article" date="2015" name="Fish Shellfish Immunol.">
        <title>Early steps in the European eel (Anguilla anguilla)-Vibrio vulnificus interaction in the gills: Role of the RtxA13 toxin.</title>
        <authorList>
            <person name="Callol A."/>
            <person name="Pajuelo D."/>
            <person name="Ebbesson L."/>
            <person name="Teles M."/>
            <person name="MacKenzie S."/>
            <person name="Amaro C."/>
        </authorList>
    </citation>
    <scope>NUCLEOTIDE SEQUENCE</scope>
</reference>
<name>A0A0E9UIX2_ANGAN</name>
<reference evidence="1" key="1">
    <citation type="submission" date="2014-11" db="EMBL/GenBank/DDBJ databases">
        <authorList>
            <person name="Amaro Gonzalez C."/>
        </authorList>
    </citation>
    <scope>NUCLEOTIDE SEQUENCE</scope>
</reference>
<organism evidence="1">
    <name type="scientific">Anguilla anguilla</name>
    <name type="common">European freshwater eel</name>
    <name type="synonym">Muraena anguilla</name>
    <dbReference type="NCBI Taxonomy" id="7936"/>
    <lineage>
        <taxon>Eukaryota</taxon>
        <taxon>Metazoa</taxon>
        <taxon>Chordata</taxon>
        <taxon>Craniata</taxon>
        <taxon>Vertebrata</taxon>
        <taxon>Euteleostomi</taxon>
        <taxon>Actinopterygii</taxon>
        <taxon>Neopterygii</taxon>
        <taxon>Teleostei</taxon>
        <taxon>Anguilliformes</taxon>
        <taxon>Anguillidae</taxon>
        <taxon>Anguilla</taxon>
    </lineage>
</organism>
<evidence type="ECO:0000313" key="1">
    <source>
        <dbReference type="EMBL" id="JAH65702.1"/>
    </source>
</evidence>
<accession>A0A0E9UIX2</accession>
<sequence>MLLSPCCDPLFPWLVCLSLDEMMECGDQRETSSPTH</sequence>
<protein>
    <submittedName>
        <fullName evidence="1">Uncharacterized protein</fullName>
    </submittedName>
</protein>
<proteinExistence type="predicted"/>
<dbReference type="AlphaFoldDB" id="A0A0E9UIX2"/>